<dbReference type="PATRIC" id="fig|1125718.3.peg.2404"/>
<feature type="transmembrane region" description="Helical" evidence="1">
    <location>
        <begin position="169"/>
        <end position="191"/>
    </location>
</feature>
<keyword evidence="1" id="KW-1133">Transmembrane helix</keyword>
<name>J1H0H9_9ACTO</name>
<dbReference type="OrthoDB" id="9814178at2"/>
<dbReference type="Pfam" id="PF05661">
    <property type="entry name" value="DUF808"/>
    <property type="match status" value="1"/>
</dbReference>
<dbReference type="AlphaFoldDB" id="J1H0H9"/>
<dbReference type="InterPro" id="IPR008526">
    <property type="entry name" value="YedI"/>
</dbReference>
<dbReference type="GO" id="GO:0005886">
    <property type="term" value="C:plasma membrane"/>
    <property type="evidence" value="ECO:0007669"/>
    <property type="project" value="TreeGrafter"/>
</dbReference>
<proteinExistence type="predicted"/>
<feature type="transmembrane region" description="Helical" evidence="1">
    <location>
        <begin position="270"/>
        <end position="295"/>
    </location>
</feature>
<reference evidence="2 3" key="1">
    <citation type="submission" date="2012-05" db="EMBL/GenBank/DDBJ databases">
        <authorList>
            <person name="Harkins D.M."/>
            <person name="Madupu R."/>
            <person name="Durkin A.S."/>
            <person name="Torralba M."/>
            <person name="Methe B."/>
            <person name="Sutton G.G."/>
            <person name="Nelson K.E."/>
        </authorList>
    </citation>
    <scope>NUCLEOTIDE SEQUENCE [LARGE SCALE GENOMIC DNA]</scope>
    <source>
        <strain evidence="2 3">F0489</strain>
    </source>
</reference>
<evidence type="ECO:0000313" key="3">
    <source>
        <dbReference type="Proteomes" id="UP000002941"/>
    </source>
</evidence>
<dbReference type="PANTHER" id="PTHR30503">
    <property type="entry name" value="INNER MEMBRANE PROTEIN YEDI"/>
    <property type="match status" value="1"/>
</dbReference>
<dbReference type="RefSeq" id="WP_008732915.1">
    <property type="nucleotide sequence ID" value="NZ_AKFT01000186.1"/>
</dbReference>
<keyword evidence="1" id="KW-0812">Transmembrane</keyword>
<dbReference type="Proteomes" id="UP000002941">
    <property type="component" value="Unassembled WGS sequence"/>
</dbReference>
<evidence type="ECO:0000256" key="1">
    <source>
        <dbReference type="SAM" id="Phobius"/>
    </source>
</evidence>
<sequence length="307" mass="32347">MSGFFALLDDIATLAKMTLSTIDDTASMAVKASAKVSAATVDDVAATPQYVTGITPDRELPIIKKIALGSLRNKLLIILPIGLLLTAVAPALLPVALVIGGAYLCFEGGEKLLERFLHRGHASEEADPAAPADEASIIKRAITTDFVLSTEIMLLALAEVQGESSTRRIVALVMVALLITFAVYGLVGMLIKIDDAGAHLADRGRTGILQSFGRTVVSIAPSVFAGIGVVGVVAMLWVGGHILATNLAKVGFSPLHHAIEWAEELSHNPVLSWITGTAMSCLIGTVVGTVLALMWHGIQIVHRRHRG</sequence>
<dbReference type="EMBL" id="AKFT01000186">
    <property type="protein sequence ID" value="EJF38698.1"/>
    <property type="molecule type" value="Genomic_DNA"/>
</dbReference>
<accession>J1H0H9</accession>
<protein>
    <submittedName>
        <fullName evidence="2">PF05661 family protein</fullName>
    </submittedName>
</protein>
<feature type="transmembrane region" description="Helical" evidence="1">
    <location>
        <begin position="212"/>
        <end position="238"/>
    </location>
</feature>
<evidence type="ECO:0000313" key="2">
    <source>
        <dbReference type="EMBL" id="EJF38698.1"/>
    </source>
</evidence>
<keyword evidence="3" id="KW-1185">Reference proteome</keyword>
<organism evidence="2 3">
    <name type="scientific">Actinomyces massiliensis F0489</name>
    <dbReference type="NCBI Taxonomy" id="1125718"/>
    <lineage>
        <taxon>Bacteria</taxon>
        <taxon>Bacillati</taxon>
        <taxon>Actinomycetota</taxon>
        <taxon>Actinomycetes</taxon>
        <taxon>Actinomycetales</taxon>
        <taxon>Actinomycetaceae</taxon>
        <taxon>Actinomyces</taxon>
    </lineage>
</organism>
<gene>
    <name evidence="2" type="ORF">HMPREF1318_1025</name>
</gene>
<feature type="transmembrane region" description="Helical" evidence="1">
    <location>
        <begin position="75"/>
        <end position="104"/>
    </location>
</feature>
<dbReference type="PANTHER" id="PTHR30503:SF3">
    <property type="entry name" value="INNER MEMBRANE PROTEIN YEDI"/>
    <property type="match status" value="1"/>
</dbReference>
<comment type="caution">
    <text evidence="2">The sequence shown here is derived from an EMBL/GenBank/DDBJ whole genome shotgun (WGS) entry which is preliminary data.</text>
</comment>
<dbReference type="PIRSF" id="PIRSF016660">
    <property type="entry name" value="YedI"/>
    <property type="match status" value="1"/>
</dbReference>
<dbReference type="eggNOG" id="COG2354">
    <property type="taxonomic scope" value="Bacteria"/>
</dbReference>
<keyword evidence="1" id="KW-0472">Membrane</keyword>